<dbReference type="InterPro" id="IPR013830">
    <property type="entry name" value="SGNH_hydro"/>
</dbReference>
<evidence type="ECO:0000313" key="2">
    <source>
        <dbReference type="EMBL" id="MFK2915964.1"/>
    </source>
</evidence>
<dbReference type="EMBL" id="JADIKD010000005">
    <property type="protein sequence ID" value="MFK2915964.1"/>
    <property type="molecule type" value="Genomic_DNA"/>
</dbReference>
<dbReference type="InterPro" id="IPR036514">
    <property type="entry name" value="SGNH_hydro_sf"/>
</dbReference>
<name>A0ABW8K389_9GAMM</name>
<dbReference type="SUPFAM" id="SSF52266">
    <property type="entry name" value="SGNH hydrolase"/>
    <property type="match status" value="1"/>
</dbReference>
<sequence length="200" mass="21909">MLRYLALGDSYTIGEGVPVNGRWPVQLAACLRDEGVPLGDPQIIAVTGWTTDELSTAMDAASFSPPYDLASLLIGVNNQYRGRSAENYREEFIRLRDRAIALAGMRPQRLVVLSIPDWGVTPFAHNSGRDVARIATELDTYNAIARDETRRAGSHWVDITPLSRQHPGRLADDGLHPSAAQYTLWMQQALPAAQAALASL</sequence>
<organism evidence="2 3">
    <name type="scientific">Dyella koreensis</name>
    <dbReference type="NCBI Taxonomy" id="311235"/>
    <lineage>
        <taxon>Bacteria</taxon>
        <taxon>Pseudomonadati</taxon>
        <taxon>Pseudomonadota</taxon>
        <taxon>Gammaproteobacteria</taxon>
        <taxon>Lysobacterales</taxon>
        <taxon>Rhodanobacteraceae</taxon>
        <taxon>Dyella</taxon>
    </lineage>
</organism>
<dbReference type="RefSeq" id="WP_379987581.1">
    <property type="nucleotide sequence ID" value="NZ_JADIKD010000005.1"/>
</dbReference>
<evidence type="ECO:0000259" key="1">
    <source>
        <dbReference type="Pfam" id="PF13472"/>
    </source>
</evidence>
<keyword evidence="3" id="KW-1185">Reference proteome</keyword>
<dbReference type="Proteomes" id="UP001620408">
    <property type="component" value="Unassembled WGS sequence"/>
</dbReference>
<evidence type="ECO:0000313" key="3">
    <source>
        <dbReference type="Proteomes" id="UP001620408"/>
    </source>
</evidence>
<dbReference type="GO" id="GO:0016787">
    <property type="term" value="F:hydrolase activity"/>
    <property type="evidence" value="ECO:0007669"/>
    <property type="project" value="UniProtKB-KW"/>
</dbReference>
<reference evidence="2 3" key="1">
    <citation type="submission" date="2020-10" db="EMBL/GenBank/DDBJ databases">
        <title>Phylogeny of dyella-like bacteria.</title>
        <authorList>
            <person name="Fu J."/>
        </authorList>
    </citation>
    <scope>NUCLEOTIDE SEQUENCE [LARGE SCALE GENOMIC DNA]</scope>
    <source>
        <strain evidence="2 3">BB4</strain>
    </source>
</reference>
<dbReference type="Gene3D" id="3.40.50.1110">
    <property type="entry name" value="SGNH hydrolase"/>
    <property type="match status" value="1"/>
</dbReference>
<feature type="domain" description="SGNH hydrolase-type esterase" evidence="1">
    <location>
        <begin position="6"/>
        <end position="183"/>
    </location>
</feature>
<dbReference type="Pfam" id="PF13472">
    <property type="entry name" value="Lipase_GDSL_2"/>
    <property type="match status" value="1"/>
</dbReference>
<keyword evidence="2" id="KW-0378">Hydrolase</keyword>
<dbReference type="CDD" id="cd01832">
    <property type="entry name" value="SGNH_hydrolase_like_1"/>
    <property type="match status" value="1"/>
</dbReference>
<gene>
    <name evidence="2" type="ORF">ISS97_01705</name>
</gene>
<proteinExistence type="predicted"/>
<protein>
    <submittedName>
        <fullName evidence="2">SGNH/GDSL hydrolase family protein</fullName>
    </submittedName>
</protein>
<accession>A0ABW8K389</accession>
<comment type="caution">
    <text evidence="2">The sequence shown here is derived from an EMBL/GenBank/DDBJ whole genome shotgun (WGS) entry which is preliminary data.</text>
</comment>